<dbReference type="PANTHER" id="PTHR45913:SF22">
    <property type="entry name" value="SCAN BOX DOMAIN-CONTAINING PROTEIN"/>
    <property type="match status" value="1"/>
</dbReference>
<accession>A0AAV2Q832</accession>
<keyword evidence="2" id="KW-1185">Reference proteome</keyword>
<comment type="caution">
    <text evidence="1">The sequence shown here is derived from an EMBL/GenBank/DDBJ whole genome shotgun (WGS) entry which is preliminary data.</text>
</comment>
<sequence length="128" mass="14340">ASLFTINKKEELFSVFFCHPSQQSNDGLHASYNIAMLMEKSGNPHNIAEELLLPVVIEVLKTVLHHESPEQIIKAILLSINTVQIRMDKMAGNIEETLCNKLKTTTFSLQIDESTLTNNASLLLGYVR</sequence>
<protein>
    <submittedName>
        <fullName evidence="1">Uncharacterized protein</fullName>
    </submittedName>
</protein>
<name>A0AAV2Q832_MEGNR</name>
<dbReference type="AlphaFoldDB" id="A0AAV2Q832"/>
<dbReference type="EMBL" id="CAXKWB010003720">
    <property type="protein sequence ID" value="CAL4069977.1"/>
    <property type="molecule type" value="Genomic_DNA"/>
</dbReference>
<dbReference type="PANTHER" id="PTHR45913">
    <property type="entry name" value="EPM2A-INTERACTING PROTEIN 1"/>
    <property type="match status" value="1"/>
</dbReference>
<evidence type="ECO:0000313" key="2">
    <source>
        <dbReference type="Proteomes" id="UP001497623"/>
    </source>
</evidence>
<reference evidence="1 2" key="1">
    <citation type="submission" date="2024-05" db="EMBL/GenBank/DDBJ databases">
        <authorList>
            <person name="Wallberg A."/>
        </authorList>
    </citation>
    <scope>NUCLEOTIDE SEQUENCE [LARGE SCALE GENOMIC DNA]</scope>
</reference>
<dbReference type="Proteomes" id="UP001497623">
    <property type="component" value="Unassembled WGS sequence"/>
</dbReference>
<feature type="non-terminal residue" evidence="1">
    <location>
        <position position="128"/>
    </location>
</feature>
<feature type="non-terminal residue" evidence="1">
    <location>
        <position position="1"/>
    </location>
</feature>
<proteinExistence type="predicted"/>
<evidence type="ECO:0000313" key="1">
    <source>
        <dbReference type="EMBL" id="CAL4069977.1"/>
    </source>
</evidence>
<gene>
    <name evidence="1" type="ORF">MNOR_LOCUS8145</name>
</gene>
<organism evidence="1 2">
    <name type="scientific">Meganyctiphanes norvegica</name>
    <name type="common">Northern krill</name>
    <name type="synonym">Thysanopoda norvegica</name>
    <dbReference type="NCBI Taxonomy" id="48144"/>
    <lineage>
        <taxon>Eukaryota</taxon>
        <taxon>Metazoa</taxon>
        <taxon>Ecdysozoa</taxon>
        <taxon>Arthropoda</taxon>
        <taxon>Crustacea</taxon>
        <taxon>Multicrustacea</taxon>
        <taxon>Malacostraca</taxon>
        <taxon>Eumalacostraca</taxon>
        <taxon>Eucarida</taxon>
        <taxon>Euphausiacea</taxon>
        <taxon>Euphausiidae</taxon>
        <taxon>Meganyctiphanes</taxon>
    </lineage>
</organism>